<accession>A0A4V6CRJ9</accession>
<comment type="caution">
    <text evidence="3">The sequence shown here is derived from an EMBL/GenBank/DDBJ whole genome shotgun (WGS) entry which is preliminary data.</text>
</comment>
<name>A0A4V6CRJ9_9ACTN</name>
<evidence type="ECO:0000256" key="1">
    <source>
        <dbReference type="SAM" id="MobiDB-lite"/>
    </source>
</evidence>
<organism evidence="3 4">
    <name type="scientific">Nakamurella flava</name>
    <dbReference type="NCBI Taxonomy" id="2576308"/>
    <lineage>
        <taxon>Bacteria</taxon>
        <taxon>Bacillati</taxon>
        <taxon>Actinomycetota</taxon>
        <taxon>Actinomycetes</taxon>
        <taxon>Nakamurellales</taxon>
        <taxon>Nakamurellaceae</taxon>
        <taxon>Nakamurella</taxon>
    </lineage>
</organism>
<proteinExistence type="predicted"/>
<dbReference type="InterPro" id="IPR007361">
    <property type="entry name" value="DUF427"/>
</dbReference>
<dbReference type="EMBL" id="SZZH01000007">
    <property type="protein sequence ID" value="TKV56435.1"/>
    <property type="molecule type" value="Genomic_DNA"/>
</dbReference>
<dbReference type="OrthoDB" id="285364at2"/>
<evidence type="ECO:0000259" key="2">
    <source>
        <dbReference type="Pfam" id="PF04248"/>
    </source>
</evidence>
<dbReference type="Proteomes" id="UP000306985">
    <property type="component" value="Unassembled WGS sequence"/>
</dbReference>
<feature type="domain" description="DUF427" evidence="2">
    <location>
        <begin position="37"/>
        <end position="131"/>
    </location>
</feature>
<dbReference type="PANTHER" id="PTHR43058:SF1">
    <property type="entry name" value="DUF427 DOMAIN-CONTAINING PROTEIN"/>
    <property type="match status" value="1"/>
</dbReference>
<evidence type="ECO:0000313" key="3">
    <source>
        <dbReference type="EMBL" id="TKV56435.1"/>
    </source>
</evidence>
<feature type="region of interest" description="Disordered" evidence="1">
    <location>
        <begin position="1"/>
        <end position="24"/>
    </location>
</feature>
<dbReference type="Pfam" id="PF04248">
    <property type="entry name" value="NTP_transf_9"/>
    <property type="match status" value="1"/>
</dbReference>
<dbReference type="AlphaFoldDB" id="A0A4V6CRJ9"/>
<evidence type="ECO:0000313" key="4">
    <source>
        <dbReference type="Proteomes" id="UP000306985"/>
    </source>
</evidence>
<protein>
    <submittedName>
        <fullName evidence="3">DUF427 domain-containing protein</fullName>
    </submittedName>
</protein>
<reference evidence="3 4" key="1">
    <citation type="submission" date="2019-05" db="EMBL/GenBank/DDBJ databases">
        <title>Nakamurella sp. N5BH11, whole genome shotgun sequence.</title>
        <authorList>
            <person name="Tuo L."/>
        </authorList>
    </citation>
    <scope>NUCLEOTIDE SEQUENCE [LARGE SCALE GENOMIC DNA]</scope>
    <source>
        <strain evidence="3 4">N5BH11</strain>
    </source>
</reference>
<dbReference type="PANTHER" id="PTHR43058">
    <property type="entry name" value="SLR0655 PROTEIN"/>
    <property type="match status" value="1"/>
</dbReference>
<sequence length="172" mass="19094">MNMFSPGAKRRVEPGPGQESVWDYPRPPALVPSDRLVRVEFGGDLIAETRGAYRVLETSHPPTWYLPSADAVAGKLQRSRARSTMCEWKGAARYWDVLGPDGAVLAEAAAWSYPRPTPRFVPITDYLAFRPEVFDCFVDGERVRAQAGGFYGGWITDDVVGPFKGEPGTWGW</sequence>
<dbReference type="RefSeq" id="WP_137451704.1">
    <property type="nucleotide sequence ID" value="NZ_SZZH01000007.1"/>
</dbReference>
<dbReference type="InterPro" id="IPR038694">
    <property type="entry name" value="DUF427_sf"/>
</dbReference>
<dbReference type="Gene3D" id="2.170.150.40">
    <property type="entry name" value="Domain of unknown function (DUF427)"/>
    <property type="match status" value="1"/>
</dbReference>
<gene>
    <name evidence="3" type="ORF">FDO65_21035</name>
</gene>
<keyword evidence="4" id="KW-1185">Reference proteome</keyword>